<evidence type="ECO:0000313" key="3">
    <source>
        <dbReference type="Proteomes" id="UP000255050"/>
    </source>
</evidence>
<dbReference type="Proteomes" id="UP000255050">
    <property type="component" value="Unassembled WGS sequence"/>
</dbReference>
<organism evidence="2 3">
    <name type="scientific">Klebsiella michiganensis</name>
    <dbReference type="NCBI Taxonomy" id="1134687"/>
    <lineage>
        <taxon>Bacteria</taxon>
        <taxon>Pseudomonadati</taxon>
        <taxon>Pseudomonadota</taxon>
        <taxon>Gammaproteobacteria</taxon>
        <taxon>Enterobacterales</taxon>
        <taxon>Enterobacteriaceae</taxon>
        <taxon>Klebsiella/Raoultella group</taxon>
        <taxon>Klebsiella</taxon>
    </lineage>
</organism>
<proteinExistence type="predicted"/>
<evidence type="ECO:0000256" key="1">
    <source>
        <dbReference type="SAM" id="MobiDB-lite"/>
    </source>
</evidence>
<dbReference type="EMBL" id="UGJR01000002">
    <property type="protein sequence ID" value="STR42934.1"/>
    <property type="molecule type" value="Genomic_DNA"/>
</dbReference>
<protein>
    <submittedName>
        <fullName evidence="2">Uncharacterized protein</fullName>
    </submittedName>
</protein>
<name>A0A7H4M3F8_9ENTR</name>
<feature type="region of interest" description="Disordered" evidence="1">
    <location>
        <begin position="106"/>
        <end position="128"/>
    </location>
</feature>
<evidence type="ECO:0000313" key="2">
    <source>
        <dbReference type="EMBL" id="STR42934.1"/>
    </source>
</evidence>
<comment type="caution">
    <text evidence="2">The sequence shown here is derived from an EMBL/GenBank/DDBJ whole genome shotgun (WGS) entry which is preliminary data.</text>
</comment>
<gene>
    <name evidence="2" type="ORF">NCTC11694_04192</name>
</gene>
<accession>A0A7H4M3F8</accession>
<sequence length="128" mass="14074">MQADDDLNSVAAADYAVGAQRFKDVVALRLRHIDQRDAQPGGAVINAFDIARSAQRLQEAGGLAQFGIRSPRGAGFAARGLIIRFAIELNFTLFAARRFQVQAQNQRAEDDEVERGEAHANAYLDKHH</sequence>
<reference evidence="2 3" key="1">
    <citation type="submission" date="2018-06" db="EMBL/GenBank/DDBJ databases">
        <authorList>
            <consortium name="Pathogen Informatics"/>
            <person name="Doyle S."/>
        </authorList>
    </citation>
    <scope>NUCLEOTIDE SEQUENCE [LARGE SCALE GENOMIC DNA]</scope>
    <source>
        <strain evidence="2 3">NCTC11694</strain>
    </source>
</reference>
<dbReference type="AlphaFoldDB" id="A0A7H4M3F8"/>